<reference evidence="1 2" key="1">
    <citation type="submission" date="2019-10" db="EMBL/GenBank/DDBJ databases">
        <title>Genomic and transcriptomic insights into the perfect genentic adaptation of a filamentous nitrogen-fixing cyanobacterium to rice fields.</title>
        <authorList>
            <person name="Chen Z."/>
        </authorList>
    </citation>
    <scope>NUCLEOTIDE SEQUENCE [LARGE SCALE GENOMIC DNA]</scope>
    <source>
        <strain evidence="1">CCNUC1</strain>
    </source>
</reference>
<gene>
    <name evidence="1" type="ORF">GXM_05780</name>
</gene>
<dbReference type="KEGG" id="nsh:GXM_05780"/>
<evidence type="ECO:0000313" key="2">
    <source>
        <dbReference type="Proteomes" id="UP000326678"/>
    </source>
</evidence>
<sequence length="56" mass="6796">MTAFFYFRSDRWGYRVNRSVVNDAKSFRRSGRWRAKIKGKRMNFAFLLILLPFLCT</sequence>
<dbReference type="Proteomes" id="UP000326678">
    <property type="component" value="Chromosome Gxm1"/>
</dbReference>
<evidence type="ECO:0000313" key="1">
    <source>
        <dbReference type="EMBL" id="QFS48288.1"/>
    </source>
</evidence>
<proteinExistence type="predicted"/>
<dbReference type="EMBL" id="CP045226">
    <property type="protein sequence ID" value="QFS48288.1"/>
    <property type="molecule type" value="Genomic_DNA"/>
</dbReference>
<dbReference type="AlphaFoldDB" id="A0A5P8W6D9"/>
<keyword evidence="2" id="KW-1185">Reference proteome</keyword>
<organism evidence="1 2">
    <name type="scientific">Nostoc sphaeroides CCNUC1</name>
    <dbReference type="NCBI Taxonomy" id="2653204"/>
    <lineage>
        <taxon>Bacteria</taxon>
        <taxon>Bacillati</taxon>
        <taxon>Cyanobacteriota</taxon>
        <taxon>Cyanophyceae</taxon>
        <taxon>Nostocales</taxon>
        <taxon>Nostocaceae</taxon>
        <taxon>Nostoc</taxon>
    </lineage>
</organism>
<accession>A0A5P8W6D9</accession>
<name>A0A5P8W6D9_9NOSO</name>
<protein>
    <submittedName>
        <fullName evidence="1">Uncharacterized protein</fullName>
    </submittedName>
</protein>